<evidence type="ECO:0000313" key="3">
    <source>
        <dbReference type="Proteomes" id="UP000523007"/>
    </source>
</evidence>
<proteinExistence type="predicted"/>
<gene>
    <name evidence="2" type="ORF">F4561_001252</name>
</gene>
<feature type="region of interest" description="Disordered" evidence="1">
    <location>
        <begin position="1"/>
        <end position="42"/>
    </location>
</feature>
<protein>
    <submittedName>
        <fullName evidence="2">Uncharacterized protein</fullName>
    </submittedName>
</protein>
<dbReference type="Proteomes" id="UP000523007">
    <property type="component" value="Unassembled WGS sequence"/>
</dbReference>
<comment type="caution">
    <text evidence="2">The sequence shown here is derived from an EMBL/GenBank/DDBJ whole genome shotgun (WGS) entry which is preliminary data.</text>
</comment>
<organism evidence="2 3">
    <name type="scientific">Lipingzhangella halophila</name>
    <dbReference type="NCBI Taxonomy" id="1783352"/>
    <lineage>
        <taxon>Bacteria</taxon>
        <taxon>Bacillati</taxon>
        <taxon>Actinomycetota</taxon>
        <taxon>Actinomycetes</taxon>
        <taxon>Streptosporangiales</taxon>
        <taxon>Nocardiopsidaceae</taxon>
        <taxon>Lipingzhangella</taxon>
    </lineage>
</organism>
<name>A0A7W7W0Z4_9ACTN</name>
<evidence type="ECO:0000313" key="2">
    <source>
        <dbReference type="EMBL" id="MBB4930432.1"/>
    </source>
</evidence>
<dbReference type="RefSeq" id="WP_281384037.1">
    <property type="nucleotide sequence ID" value="NZ_JACHJT010000001.1"/>
</dbReference>
<dbReference type="AlphaFoldDB" id="A0A7W7W0Z4"/>
<sequence>MTNSVTLLERSFEQFEDPEALLDQEPGNPHEPENPFEEIESY</sequence>
<dbReference type="EMBL" id="JACHJT010000001">
    <property type="protein sequence ID" value="MBB4930432.1"/>
    <property type="molecule type" value="Genomic_DNA"/>
</dbReference>
<keyword evidence="3" id="KW-1185">Reference proteome</keyword>
<evidence type="ECO:0000256" key="1">
    <source>
        <dbReference type="SAM" id="MobiDB-lite"/>
    </source>
</evidence>
<reference evidence="2 3" key="1">
    <citation type="submission" date="2020-08" db="EMBL/GenBank/DDBJ databases">
        <title>Sequencing the genomes of 1000 actinobacteria strains.</title>
        <authorList>
            <person name="Klenk H.-P."/>
        </authorList>
    </citation>
    <scope>NUCLEOTIDE SEQUENCE [LARGE SCALE GENOMIC DNA]</scope>
    <source>
        <strain evidence="2 3">DSM 102030</strain>
    </source>
</reference>
<accession>A0A7W7W0Z4</accession>